<name>A0A8S5RKQ5_9VIRU</name>
<dbReference type="EMBL" id="BK059114">
    <property type="protein sequence ID" value="DAE31966.1"/>
    <property type="molecule type" value="Genomic_DNA"/>
</dbReference>
<organism evidence="1">
    <name type="scientific">virus sp. ctReX5</name>
    <dbReference type="NCBI Taxonomy" id="2825818"/>
    <lineage>
        <taxon>Viruses</taxon>
    </lineage>
</organism>
<proteinExistence type="predicted"/>
<evidence type="ECO:0000313" key="1">
    <source>
        <dbReference type="EMBL" id="DAE31966.1"/>
    </source>
</evidence>
<sequence>MKIVTVDDLIKILDTEGNRYGGATGKPRMLNLSLNGNFAGGIESVKLDGYGDGLVADVTMEITSFKFTTTNADRIRNMSDKELAEFIHKMEATCFADIIGYANKDCGQGKISCRECRAKAPTILEWLQSEVKPEESEEK</sequence>
<accession>A0A8S5RKQ5</accession>
<reference evidence="1" key="1">
    <citation type="journal article" date="2021" name="Proc. Natl. Acad. Sci. U.S.A.">
        <title>A Catalog of Tens of Thousands of Viruses from Human Metagenomes Reveals Hidden Associations with Chronic Diseases.</title>
        <authorList>
            <person name="Tisza M.J."/>
            <person name="Buck C.B."/>
        </authorList>
    </citation>
    <scope>NUCLEOTIDE SEQUENCE</scope>
    <source>
        <strain evidence="1">CtReX5</strain>
    </source>
</reference>
<protein>
    <submittedName>
        <fullName evidence="1">Uncharacterized protein</fullName>
    </submittedName>
</protein>